<dbReference type="EMBL" id="OBEN01000009">
    <property type="protein sequence ID" value="SNZ15763.1"/>
    <property type="molecule type" value="Genomic_DNA"/>
</dbReference>
<dbReference type="InterPro" id="IPR051199">
    <property type="entry name" value="LPS_LOS_Heptosyltrfase"/>
</dbReference>
<evidence type="ECO:0000256" key="1">
    <source>
        <dbReference type="ARBA" id="ARBA00022676"/>
    </source>
</evidence>
<dbReference type="CDD" id="cd03789">
    <property type="entry name" value="GT9_LPS_heptosyltransferase"/>
    <property type="match status" value="1"/>
</dbReference>
<evidence type="ECO:0000313" key="3">
    <source>
        <dbReference type="EMBL" id="SNZ15763.1"/>
    </source>
</evidence>
<accession>A0A285P3M3</accession>
<dbReference type="Proteomes" id="UP000218627">
    <property type="component" value="Unassembled WGS sequence"/>
</dbReference>
<evidence type="ECO:0000256" key="2">
    <source>
        <dbReference type="ARBA" id="ARBA00022679"/>
    </source>
</evidence>
<dbReference type="GO" id="GO:0008713">
    <property type="term" value="F:ADP-heptose-lipopolysaccharide heptosyltransferase activity"/>
    <property type="evidence" value="ECO:0007669"/>
    <property type="project" value="TreeGrafter"/>
</dbReference>
<dbReference type="OrthoDB" id="9760688at2"/>
<sequence length="316" mass="35569">MKILIWQTAYLGDVILTTPIIRTLKNNFPDAELGFVGRSFVGELLKGYPIRFIPFNKGFFESFSIIDKIKDHHMVLSPHISARSALLLFLSGIPVRIGFDRSELSWLYTHTVAHTWGKHEVERNLDLLRPLGIRQDSMIKETKLFVDEEETKIVREKFRLPEEYVVLAPFSNFPLKEWYAEGWIELAQALDLPKVLVGTEKDLRKAMHIEKKAKLINLTGKTSLRELLAVVSGAKLVISSDSSPVHIANALGIPAICVYTSTSPSYGFYPTIGSYLTPQIPCSPCSPNPKKCKTGSYECLKAVSPEDVIKKANFFL</sequence>
<dbReference type="GO" id="GO:0005829">
    <property type="term" value="C:cytosol"/>
    <property type="evidence" value="ECO:0007669"/>
    <property type="project" value="TreeGrafter"/>
</dbReference>
<name>A0A285P3M3_9AQUI</name>
<keyword evidence="1" id="KW-0328">Glycosyltransferase</keyword>
<keyword evidence="2 3" id="KW-0808">Transferase</keyword>
<dbReference type="InterPro" id="IPR002201">
    <property type="entry name" value="Glyco_trans_9"/>
</dbReference>
<dbReference type="PANTHER" id="PTHR30160">
    <property type="entry name" value="TETRAACYLDISACCHARIDE 4'-KINASE-RELATED"/>
    <property type="match status" value="1"/>
</dbReference>
<reference evidence="4" key="1">
    <citation type="submission" date="2017-09" db="EMBL/GenBank/DDBJ databases">
        <authorList>
            <person name="Varghese N."/>
            <person name="Submissions S."/>
        </authorList>
    </citation>
    <scope>NUCLEOTIDE SEQUENCE [LARGE SCALE GENOMIC DNA]</scope>
    <source>
        <strain evidence="4">DSM 2913</strain>
    </source>
</reference>
<evidence type="ECO:0000313" key="4">
    <source>
        <dbReference type="Proteomes" id="UP000218627"/>
    </source>
</evidence>
<protein>
    <submittedName>
        <fullName evidence="3">Heptosyltransferase-2</fullName>
    </submittedName>
</protein>
<organism evidence="3 4">
    <name type="scientific">Hydrogenobacter hydrogenophilus</name>
    <dbReference type="NCBI Taxonomy" id="35835"/>
    <lineage>
        <taxon>Bacteria</taxon>
        <taxon>Pseudomonadati</taxon>
        <taxon>Aquificota</taxon>
        <taxon>Aquificia</taxon>
        <taxon>Aquificales</taxon>
        <taxon>Aquificaceae</taxon>
        <taxon>Hydrogenobacter</taxon>
    </lineage>
</organism>
<dbReference type="AlphaFoldDB" id="A0A285P3M3"/>
<dbReference type="Gene3D" id="3.40.50.2000">
    <property type="entry name" value="Glycogen Phosphorylase B"/>
    <property type="match status" value="2"/>
</dbReference>
<dbReference type="RefSeq" id="WP_096602847.1">
    <property type="nucleotide sequence ID" value="NZ_OBEN01000009.1"/>
</dbReference>
<gene>
    <name evidence="3" type="ORF">SAMN06265353_1440</name>
</gene>
<proteinExistence type="predicted"/>
<dbReference type="SUPFAM" id="SSF53756">
    <property type="entry name" value="UDP-Glycosyltransferase/glycogen phosphorylase"/>
    <property type="match status" value="1"/>
</dbReference>
<dbReference type="GO" id="GO:0009244">
    <property type="term" value="P:lipopolysaccharide core region biosynthetic process"/>
    <property type="evidence" value="ECO:0007669"/>
    <property type="project" value="TreeGrafter"/>
</dbReference>
<keyword evidence="4" id="KW-1185">Reference proteome</keyword>
<dbReference type="PANTHER" id="PTHR30160:SF1">
    <property type="entry name" value="LIPOPOLYSACCHARIDE 1,2-N-ACETYLGLUCOSAMINETRANSFERASE-RELATED"/>
    <property type="match status" value="1"/>
</dbReference>
<dbReference type="Pfam" id="PF01075">
    <property type="entry name" value="Glyco_transf_9"/>
    <property type="match status" value="1"/>
</dbReference>